<dbReference type="Gene3D" id="3.40.50.300">
    <property type="entry name" value="P-loop containing nucleotide triphosphate hydrolases"/>
    <property type="match status" value="1"/>
</dbReference>
<keyword evidence="7" id="KW-0547">Nucleotide-binding</keyword>
<keyword evidence="4" id="KW-0963">Cytoplasm</keyword>
<dbReference type="NCBIfam" id="TIGR00150">
    <property type="entry name" value="T6A_YjeE"/>
    <property type="match status" value="1"/>
</dbReference>
<dbReference type="PANTHER" id="PTHR33540">
    <property type="entry name" value="TRNA THREONYLCARBAMOYLADENOSINE BIOSYNTHESIS PROTEIN TSAE"/>
    <property type="match status" value="1"/>
</dbReference>
<evidence type="ECO:0000256" key="5">
    <source>
        <dbReference type="ARBA" id="ARBA00022694"/>
    </source>
</evidence>
<keyword evidence="6" id="KW-0479">Metal-binding</keyword>
<dbReference type="AlphaFoldDB" id="A0A9D1NE51"/>
<evidence type="ECO:0000256" key="8">
    <source>
        <dbReference type="ARBA" id="ARBA00022840"/>
    </source>
</evidence>
<dbReference type="GO" id="GO:0046872">
    <property type="term" value="F:metal ion binding"/>
    <property type="evidence" value="ECO:0007669"/>
    <property type="project" value="UniProtKB-KW"/>
</dbReference>
<protein>
    <recommendedName>
        <fullName evidence="3">tRNA threonylcarbamoyladenosine biosynthesis protein TsaE</fullName>
    </recommendedName>
    <alternativeName>
        <fullName evidence="10">t(6)A37 threonylcarbamoyladenosine biosynthesis protein TsaE</fullName>
    </alternativeName>
</protein>
<comment type="subcellular location">
    <subcellularLocation>
        <location evidence="1">Cytoplasm</location>
    </subcellularLocation>
</comment>
<dbReference type="GO" id="GO:0005737">
    <property type="term" value="C:cytoplasm"/>
    <property type="evidence" value="ECO:0007669"/>
    <property type="project" value="UniProtKB-SubCell"/>
</dbReference>
<dbReference type="InterPro" id="IPR003442">
    <property type="entry name" value="T6A_TsaE"/>
</dbReference>
<dbReference type="Proteomes" id="UP000886861">
    <property type="component" value="Unassembled WGS sequence"/>
</dbReference>
<dbReference type="Pfam" id="PF02367">
    <property type="entry name" value="TsaE"/>
    <property type="match status" value="1"/>
</dbReference>
<comment type="caution">
    <text evidence="11">The sequence shown here is derived from an EMBL/GenBank/DDBJ whole genome shotgun (WGS) entry which is preliminary data.</text>
</comment>
<evidence type="ECO:0000256" key="2">
    <source>
        <dbReference type="ARBA" id="ARBA00007599"/>
    </source>
</evidence>
<proteinExistence type="inferred from homology"/>
<dbReference type="GO" id="GO:0002949">
    <property type="term" value="P:tRNA threonylcarbamoyladenosine modification"/>
    <property type="evidence" value="ECO:0007669"/>
    <property type="project" value="InterPro"/>
</dbReference>
<evidence type="ECO:0000256" key="1">
    <source>
        <dbReference type="ARBA" id="ARBA00004496"/>
    </source>
</evidence>
<keyword evidence="5" id="KW-0819">tRNA processing</keyword>
<evidence type="ECO:0000256" key="4">
    <source>
        <dbReference type="ARBA" id="ARBA00022490"/>
    </source>
</evidence>
<evidence type="ECO:0000313" key="12">
    <source>
        <dbReference type="Proteomes" id="UP000886861"/>
    </source>
</evidence>
<evidence type="ECO:0000256" key="9">
    <source>
        <dbReference type="ARBA" id="ARBA00022842"/>
    </source>
</evidence>
<sequence length="146" mass="16108">MKLKVKTTSPEETERVAEKLARSLGYPAVISLVGDLGAGKTTFTKGFAKGLDIKENVTSPTFTIMNEYTSGRKPMYHFDMYRLSSLDEALELGFGEYFDLTTLKGASIVEWAENTKGILPARHFEVGIKKLGDNAREISVEPKGLV</sequence>
<evidence type="ECO:0000256" key="7">
    <source>
        <dbReference type="ARBA" id="ARBA00022741"/>
    </source>
</evidence>
<dbReference type="PANTHER" id="PTHR33540:SF2">
    <property type="entry name" value="TRNA THREONYLCARBAMOYLADENOSINE BIOSYNTHESIS PROTEIN TSAE"/>
    <property type="match status" value="1"/>
</dbReference>
<organism evidence="11 12">
    <name type="scientific">Candidatus Caccopulliclostridium gallistercoris</name>
    <dbReference type="NCBI Taxonomy" id="2840719"/>
    <lineage>
        <taxon>Bacteria</taxon>
        <taxon>Bacillati</taxon>
        <taxon>Bacillota</taxon>
        <taxon>Clostridia</taxon>
        <taxon>Candidatus Caccopulliclostridium</taxon>
    </lineage>
</organism>
<evidence type="ECO:0000256" key="10">
    <source>
        <dbReference type="ARBA" id="ARBA00032441"/>
    </source>
</evidence>
<dbReference type="InterPro" id="IPR027417">
    <property type="entry name" value="P-loop_NTPase"/>
</dbReference>
<reference evidence="11" key="2">
    <citation type="journal article" date="2021" name="PeerJ">
        <title>Extensive microbial diversity within the chicken gut microbiome revealed by metagenomics and culture.</title>
        <authorList>
            <person name="Gilroy R."/>
            <person name="Ravi A."/>
            <person name="Getino M."/>
            <person name="Pursley I."/>
            <person name="Horton D.L."/>
            <person name="Alikhan N.F."/>
            <person name="Baker D."/>
            <person name="Gharbi K."/>
            <person name="Hall N."/>
            <person name="Watson M."/>
            <person name="Adriaenssens E.M."/>
            <person name="Foster-Nyarko E."/>
            <person name="Jarju S."/>
            <person name="Secka A."/>
            <person name="Antonio M."/>
            <person name="Oren A."/>
            <person name="Chaudhuri R.R."/>
            <person name="La Ragione R."/>
            <person name="Hildebrand F."/>
            <person name="Pallen M.J."/>
        </authorList>
    </citation>
    <scope>NUCLEOTIDE SEQUENCE</scope>
    <source>
        <strain evidence="11">CHK186-9395</strain>
    </source>
</reference>
<dbReference type="SUPFAM" id="SSF52540">
    <property type="entry name" value="P-loop containing nucleoside triphosphate hydrolases"/>
    <property type="match status" value="1"/>
</dbReference>
<comment type="similarity">
    <text evidence="2">Belongs to the TsaE family.</text>
</comment>
<keyword evidence="8" id="KW-0067">ATP-binding</keyword>
<evidence type="ECO:0000256" key="6">
    <source>
        <dbReference type="ARBA" id="ARBA00022723"/>
    </source>
</evidence>
<name>A0A9D1NE51_9FIRM</name>
<evidence type="ECO:0000313" key="11">
    <source>
        <dbReference type="EMBL" id="HIV00937.1"/>
    </source>
</evidence>
<dbReference type="GO" id="GO:0005524">
    <property type="term" value="F:ATP binding"/>
    <property type="evidence" value="ECO:0007669"/>
    <property type="project" value="UniProtKB-KW"/>
</dbReference>
<gene>
    <name evidence="11" type="primary">tsaE</name>
    <name evidence="11" type="ORF">IAA62_00020</name>
</gene>
<reference evidence="11" key="1">
    <citation type="submission" date="2020-10" db="EMBL/GenBank/DDBJ databases">
        <authorList>
            <person name="Gilroy R."/>
        </authorList>
    </citation>
    <scope>NUCLEOTIDE SEQUENCE</scope>
    <source>
        <strain evidence="11">CHK186-9395</strain>
    </source>
</reference>
<evidence type="ECO:0000256" key="3">
    <source>
        <dbReference type="ARBA" id="ARBA00019010"/>
    </source>
</evidence>
<dbReference type="EMBL" id="DVOJ01000001">
    <property type="protein sequence ID" value="HIV00937.1"/>
    <property type="molecule type" value="Genomic_DNA"/>
</dbReference>
<keyword evidence="9" id="KW-0460">Magnesium</keyword>
<accession>A0A9D1NE51</accession>